<evidence type="ECO:0000313" key="2">
    <source>
        <dbReference type="Proteomes" id="UP001558534"/>
    </source>
</evidence>
<dbReference type="EMBL" id="JBFRHK010000007">
    <property type="protein sequence ID" value="MEX3745965.1"/>
    <property type="molecule type" value="Genomic_DNA"/>
</dbReference>
<protein>
    <submittedName>
        <fullName evidence="1">Uncharacterized protein</fullName>
    </submittedName>
</protein>
<organism evidence="1 2">
    <name type="scientific">Lysinibacillus xylanilyticus</name>
    <dbReference type="NCBI Taxonomy" id="582475"/>
    <lineage>
        <taxon>Bacteria</taxon>
        <taxon>Bacillati</taxon>
        <taxon>Bacillota</taxon>
        <taxon>Bacilli</taxon>
        <taxon>Bacillales</taxon>
        <taxon>Bacillaceae</taxon>
        <taxon>Lysinibacillus</taxon>
    </lineage>
</organism>
<reference evidence="1 2" key="1">
    <citation type="submission" date="2024-07" db="EMBL/GenBank/DDBJ databases">
        <title>Characterization of a bacterium isolated from hydrolysated instant sea cucumber by whole-genome sequencing and metabolomics.</title>
        <authorList>
            <person name="Luo X."/>
            <person name="Zhang Z."/>
            <person name="Zheng Z."/>
            <person name="Zhang W."/>
            <person name="Ming T."/>
            <person name="Jiao L."/>
            <person name="Su X."/>
            <person name="Kong F."/>
            <person name="Xu J."/>
        </authorList>
    </citation>
    <scope>NUCLEOTIDE SEQUENCE [LARGE SCALE GENOMIC DNA]</scope>
    <source>
        <strain evidence="1 2">XL-2024</strain>
    </source>
</reference>
<dbReference type="Proteomes" id="UP001558534">
    <property type="component" value="Unassembled WGS sequence"/>
</dbReference>
<evidence type="ECO:0000313" key="1">
    <source>
        <dbReference type="EMBL" id="MEX3745965.1"/>
    </source>
</evidence>
<name>A0ABV3VYH4_9BACI</name>
<accession>A0ABV3VYH4</accession>
<comment type="caution">
    <text evidence="1">The sequence shown here is derived from an EMBL/GenBank/DDBJ whole genome shotgun (WGS) entry which is preliminary data.</text>
</comment>
<dbReference type="RefSeq" id="WP_368636814.1">
    <property type="nucleotide sequence ID" value="NZ_JBFRHK010000007.1"/>
</dbReference>
<keyword evidence="2" id="KW-1185">Reference proteome</keyword>
<gene>
    <name evidence="1" type="ORF">AB1300_12560</name>
</gene>
<sequence>MTTKTNKNSAIGNDISKIPNRHKPYFEVDADNKITSYKRSVGIDKVILKARLITEEIEDVTSMFSYHIEHESQSNGFTKISYIMDLREQFGVYIKLQPFITGVNAELQLHSKFTTNLIGNSSIILDILNNLKWFIVRLDVATDYTTPFSTSAYLRRNGNQSQTNFETSSWSGSMGNRNKTACDSHYDRKAEDESLEGNFTNRFEVKLFFKEADNMTFANLNHALIVQRLQKEMFIPCLTYSYFHDKQVKTNRGDKIYIDLIRQAKEADNENSIKLLLTKSQWTTFRKHFKFCRDDIEQAYLDCSHIMYDFLLPSED</sequence>
<proteinExistence type="predicted"/>